<dbReference type="GO" id="GO:0003993">
    <property type="term" value="F:acid phosphatase activity"/>
    <property type="evidence" value="ECO:0007669"/>
    <property type="project" value="UniProtKB-EC"/>
</dbReference>
<dbReference type="InterPro" id="IPR033379">
    <property type="entry name" value="Acid_Pase_AS"/>
</dbReference>
<name>A0A0N4Z4P6_PARTI</name>
<dbReference type="PANTHER" id="PTHR11567:SF171">
    <property type="entry name" value="ACID PHOSPHATASE FAMILY"/>
    <property type="match status" value="1"/>
</dbReference>
<keyword evidence="4" id="KW-1185">Reference proteome</keyword>
<feature type="signal peptide" evidence="3">
    <location>
        <begin position="1"/>
        <end position="30"/>
    </location>
</feature>
<dbReference type="SUPFAM" id="SSF53254">
    <property type="entry name" value="Phosphoglycerate mutase-like"/>
    <property type="match status" value="1"/>
</dbReference>
<sequence>MSRYIIIGHFINLFCILLPIFVAFFDLTNADDEKQLVMVQIVWRHGERAPTHRYPNDLYEEDYWGVPLGTLTPNGIKQQETFGKELRKIYIEGHKLINPEYNYKEITVRSTKKNRTIESALANLRGFYDIPSSQNIPVLTDFFGINDVWNKGISCPKLNSLMSERLDSYYGILYKENKEFIDMLQEKSGYTEMTMKSITDLFDIIYVQKSLNASIPDWLSDGNYDKLKNMAFEIYKLMDGAAAFGMPEDLQITQLYEGPLLKDIIKNFESKRTTYEVSAFVMKFMKPRTMNLSFNNLKYVAYSGHDFTLAGLFFIMGIDNFLEKEELTTDFTASIMYELYTNKYKHYEIKILFSRSGGKNILDITNRVKGCGGSFNCSFNDFKESIQGRIPGDVLNDCGYQE</sequence>
<comment type="catalytic activity">
    <reaction evidence="1">
        <text>a phosphate monoester + H2O = an alcohol + phosphate</text>
        <dbReference type="Rhea" id="RHEA:15017"/>
        <dbReference type="ChEBI" id="CHEBI:15377"/>
        <dbReference type="ChEBI" id="CHEBI:30879"/>
        <dbReference type="ChEBI" id="CHEBI:43474"/>
        <dbReference type="ChEBI" id="CHEBI:67140"/>
        <dbReference type="EC" id="3.1.3.2"/>
    </reaction>
</comment>
<dbReference type="CDD" id="cd07061">
    <property type="entry name" value="HP_HAP_like"/>
    <property type="match status" value="1"/>
</dbReference>
<keyword evidence="3" id="KW-0732">Signal</keyword>
<dbReference type="Gene3D" id="3.40.50.1240">
    <property type="entry name" value="Phosphoglycerate mutase-like"/>
    <property type="match status" value="1"/>
</dbReference>
<dbReference type="InterPro" id="IPR000560">
    <property type="entry name" value="His_Pase_clade-2"/>
</dbReference>
<protein>
    <submittedName>
        <fullName evidence="5">Lysosomal acid phosphatase</fullName>
    </submittedName>
</protein>
<evidence type="ECO:0000313" key="4">
    <source>
        <dbReference type="Proteomes" id="UP000038045"/>
    </source>
</evidence>
<dbReference type="InterPro" id="IPR029033">
    <property type="entry name" value="His_PPase_superfam"/>
</dbReference>
<dbReference type="AlphaFoldDB" id="A0A0N4Z4P6"/>
<comment type="similarity">
    <text evidence="2">Belongs to the histidine acid phosphatase family.</text>
</comment>
<accession>A0A0N4Z4P6</accession>
<evidence type="ECO:0000313" key="5">
    <source>
        <dbReference type="WBParaSite" id="PTRK_0000196200.1"/>
    </source>
</evidence>
<proteinExistence type="inferred from homology"/>
<dbReference type="WBParaSite" id="PTRK_0000196200.1">
    <property type="protein sequence ID" value="PTRK_0000196200.1"/>
    <property type="gene ID" value="PTRK_0000196200"/>
</dbReference>
<reference evidence="5" key="1">
    <citation type="submission" date="2017-02" db="UniProtKB">
        <authorList>
            <consortium name="WormBaseParasite"/>
        </authorList>
    </citation>
    <scope>IDENTIFICATION</scope>
</reference>
<evidence type="ECO:0000256" key="1">
    <source>
        <dbReference type="ARBA" id="ARBA00000032"/>
    </source>
</evidence>
<dbReference type="STRING" id="131310.A0A0N4Z4P6"/>
<evidence type="ECO:0000256" key="3">
    <source>
        <dbReference type="SAM" id="SignalP"/>
    </source>
</evidence>
<dbReference type="InterPro" id="IPR050645">
    <property type="entry name" value="Histidine_acid_phosphatase"/>
</dbReference>
<evidence type="ECO:0000256" key="2">
    <source>
        <dbReference type="ARBA" id="ARBA00005375"/>
    </source>
</evidence>
<organism evidence="4 5">
    <name type="scientific">Parastrongyloides trichosuri</name>
    <name type="common">Possum-specific nematode worm</name>
    <dbReference type="NCBI Taxonomy" id="131310"/>
    <lineage>
        <taxon>Eukaryota</taxon>
        <taxon>Metazoa</taxon>
        <taxon>Ecdysozoa</taxon>
        <taxon>Nematoda</taxon>
        <taxon>Chromadorea</taxon>
        <taxon>Rhabditida</taxon>
        <taxon>Tylenchina</taxon>
        <taxon>Panagrolaimomorpha</taxon>
        <taxon>Strongyloidoidea</taxon>
        <taxon>Strongyloididae</taxon>
        <taxon>Parastrongyloides</taxon>
    </lineage>
</organism>
<dbReference type="Proteomes" id="UP000038045">
    <property type="component" value="Unplaced"/>
</dbReference>
<dbReference type="Pfam" id="PF00328">
    <property type="entry name" value="His_Phos_2"/>
    <property type="match status" value="1"/>
</dbReference>
<feature type="chain" id="PRO_5005891076" evidence="3">
    <location>
        <begin position="31"/>
        <end position="402"/>
    </location>
</feature>
<dbReference type="PANTHER" id="PTHR11567">
    <property type="entry name" value="ACID PHOSPHATASE-RELATED"/>
    <property type="match status" value="1"/>
</dbReference>
<dbReference type="PROSITE" id="PS00616">
    <property type="entry name" value="HIS_ACID_PHOSPHAT_1"/>
    <property type="match status" value="1"/>
</dbReference>